<dbReference type="NCBIfam" id="TIGR02512">
    <property type="entry name" value="FeFe_hydrog_A"/>
    <property type="match status" value="1"/>
</dbReference>
<dbReference type="Pfam" id="PF10588">
    <property type="entry name" value="NADH-G_4Fe-4S_3"/>
    <property type="match status" value="1"/>
</dbReference>
<dbReference type="PROSITE" id="PS51839">
    <property type="entry name" value="4FE4S_HC3"/>
    <property type="match status" value="1"/>
</dbReference>
<comment type="caution">
    <text evidence="8">The sequence shown here is derived from an EMBL/GenBank/DDBJ whole genome shotgun (WGS) entry which is preliminary data.</text>
</comment>
<reference evidence="8 9" key="1">
    <citation type="submission" date="2024-03" db="EMBL/GenBank/DDBJ databases">
        <title>Human intestinal bacterial collection.</title>
        <authorList>
            <person name="Pauvert C."/>
            <person name="Hitch T.C.A."/>
            <person name="Clavel T."/>
        </authorList>
    </citation>
    <scope>NUCLEOTIDE SEQUENCE [LARGE SCALE GENOMIC DNA]</scope>
    <source>
        <strain evidence="8 9">CLA-AA-H185</strain>
    </source>
</reference>
<dbReference type="PROSITE" id="PS51085">
    <property type="entry name" value="2FE2S_FER_2"/>
    <property type="match status" value="1"/>
</dbReference>
<evidence type="ECO:0000259" key="5">
    <source>
        <dbReference type="PROSITE" id="PS51085"/>
    </source>
</evidence>
<dbReference type="PANTHER" id="PTHR11615">
    <property type="entry name" value="NITRATE, FORMATE, IRON DEHYDROGENASE"/>
    <property type="match status" value="1"/>
</dbReference>
<proteinExistence type="predicted"/>
<dbReference type="SMART" id="SM00929">
    <property type="entry name" value="NADH-G_4Fe-4S_3"/>
    <property type="match status" value="1"/>
</dbReference>
<gene>
    <name evidence="8" type="ORF">WMO43_07630</name>
</gene>
<keyword evidence="4" id="KW-0411">Iron-sulfur</keyword>
<keyword evidence="3" id="KW-0408">Iron</keyword>
<evidence type="ECO:0000259" key="7">
    <source>
        <dbReference type="PROSITE" id="PS51839"/>
    </source>
</evidence>
<dbReference type="InterPro" id="IPR013352">
    <property type="entry name" value="Fe_hydrogenase_subset"/>
</dbReference>
<evidence type="ECO:0000313" key="9">
    <source>
        <dbReference type="Proteomes" id="UP001454489"/>
    </source>
</evidence>
<dbReference type="Gene3D" id="4.10.260.20">
    <property type="entry name" value="Iron hydrogenase, small subunit"/>
    <property type="match status" value="1"/>
</dbReference>
<dbReference type="InterPro" id="IPR001041">
    <property type="entry name" value="2Fe-2S_ferredoxin-type"/>
</dbReference>
<name>A0ABV1HDG9_9FIRM</name>
<feature type="domain" description="4Fe-4S ferredoxin-type" evidence="6">
    <location>
        <begin position="179"/>
        <end position="208"/>
    </location>
</feature>
<dbReference type="InterPro" id="IPR017900">
    <property type="entry name" value="4Fe4S_Fe_S_CS"/>
</dbReference>
<dbReference type="Gene3D" id="3.10.20.740">
    <property type="match status" value="1"/>
</dbReference>
<sequence>MVKLWIDNQEVNVEKGTTILNAAASVGIKIPTLCFLKDLNEIGACRVCIVEIKGKDALVAACNTAVEEGMEIYTNSKRVMNARRTNVGLILSQHDYRCATCVRSGNCSLQKLANDLDILNVPFKEEYEEQEWDMDFPLIRDAKKCIKCMRCVQVCDKIQGMKVWDIINTGKRTNVGLREGMSIEDINCALCGQCITHCPVGALRERDDLNELVYAIADKKKVVVAQIAPAVRAAWGERFGLKREDATVKRLVAALRRTGIDYVFDTNFTADLTIMEEANEFIERLKNKDKYKFPMFTSCCPGWVRFVKYEYPELLPNLSTAKSPQQMFGAIAKTYYAQQLGVEPEEIYCLSIMPCTAKKYESQMACMDVTGTGPDVDSVITTREVGRLIRAEHIQLEHLKEEEFDEPLGCGSGAAVIFGATGGVMEAALRSAYYFLTGENPAPDAFKVVRGQDGVREAEVEIAGTKVRAAVVSGLGNTRRLIERIKKGEAEYDFVEVMACPGGCAGGGGQPIHDNLELAKERGDVLYELDAENEIRFSHENPAVQELYRSFLEKPLSHKSHELLHTDHSLGI</sequence>
<dbReference type="SUPFAM" id="SSF54862">
    <property type="entry name" value="4Fe-4S ferredoxins"/>
    <property type="match status" value="1"/>
</dbReference>
<dbReference type="InterPro" id="IPR019574">
    <property type="entry name" value="NADH_UbQ_OxRdtase_Gsu_4Fe4S-bd"/>
</dbReference>
<evidence type="ECO:0000256" key="1">
    <source>
        <dbReference type="ARBA" id="ARBA00022485"/>
    </source>
</evidence>
<dbReference type="Gene3D" id="3.30.70.20">
    <property type="match status" value="1"/>
</dbReference>
<dbReference type="RefSeq" id="WP_353530782.1">
    <property type="nucleotide sequence ID" value="NZ_JBBMEX010000006.1"/>
</dbReference>
<dbReference type="EMBL" id="JBBMEX010000006">
    <property type="protein sequence ID" value="MEQ2557739.1"/>
    <property type="molecule type" value="Genomic_DNA"/>
</dbReference>
<dbReference type="SUPFAM" id="SSF54292">
    <property type="entry name" value="2Fe-2S ferredoxin-like"/>
    <property type="match status" value="1"/>
</dbReference>
<dbReference type="InterPro" id="IPR049830">
    <property type="entry name" value="HndD"/>
</dbReference>
<dbReference type="SUPFAM" id="SSF53920">
    <property type="entry name" value="Fe-only hydrogenase"/>
    <property type="match status" value="1"/>
</dbReference>
<dbReference type="PROSITE" id="PS00198">
    <property type="entry name" value="4FE4S_FER_1"/>
    <property type="match status" value="1"/>
</dbReference>
<keyword evidence="1" id="KW-0004">4Fe-4S</keyword>
<dbReference type="PROSITE" id="PS51379">
    <property type="entry name" value="4FE4S_FER_2"/>
    <property type="match status" value="2"/>
</dbReference>
<dbReference type="InterPro" id="IPR017896">
    <property type="entry name" value="4Fe4S_Fe-S-bd"/>
</dbReference>
<dbReference type="Pfam" id="PF12838">
    <property type="entry name" value="Fer4_7"/>
    <property type="match status" value="1"/>
</dbReference>
<dbReference type="InterPro" id="IPR050340">
    <property type="entry name" value="Cytosolic_Fe-S_CAF"/>
</dbReference>
<dbReference type="InterPro" id="IPR036991">
    <property type="entry name" value="Fe_hydrogenase_ssu_sf"/>
</dbReference>
<dbReference type="SMART" id="SM00902">
    <property type="entry name" value="Fe_hyd_SSU"/>
    <property type="match status" value="1"/>
</dbReference>
<dbReference type="CDD" id="cd00207">
    <property type="entry name" value="fer2"/>
    <property type="match status" value="1"/>
</dbReference>
<keyword evidence="2" id="KW-0479">Metal-binding</keyword>
<dbReference type="Pfam" id="PF13510">
    <property type="entry name" value="Fer2_4"/>
    <property type="match status" value="1"/>
</dbReference>
<dbReference type="InterPro" id="IPR004108">
    <property type="entry name" value="Fe_hydrogenase_lsu_C"/>
</dbReference>
<evidence type="ECO:0000256" key="2">
    <source>
        <dbReference type="ARBA" id="ARBA00022723"/>
    </source>
</evidence>
<dbReference type="InterPro" id="IPR036010">
    <property type="entry name" value="2Fe-2S_ferredoxin-like_sf"/>
</dbReference>
<feature type="domain" description="2Fe-2S ferredoxin-type" evidence="5">
    <location>
        <begin position="1"/>
        <end position="78"/>
    </location>
</feature>
<evidence type="ECO:0000256" key="3">
    <source>
        <dbReference type="ARBA" id="ARBA00023004"/>
    </source>
</evidence>
<dbReference type="InterPro" id="IPR003149">
    <property type="entry name" value="Fe_hydrogenase_ssu"/>
</dbReference>
<dbReference type="Pfam" id="PF02906">
    <property type="entry name" value="Fe_hyd_lg_C"/>
    <property type="match status" value="1"/>
</dbReference>
<dbReference type="Pfam" id="PF02256">
    <property type="entry name" value="Fe_hyd_SSU"/>
    <property type="match status" value="1"/>
</dbReference>
<organism evidence="8 9">
    <name type="scientific">Maccoyibacter intestinihominis</name>
    <dbReference type="NCBI Taxonomy" id="3133499"/>
    <lineage>
        <taxon>Bacteria</taxon>
        <taxon>Bacillati</taxon>
        <taxon>Bacillota</taxon>
        <taxon>Clostridia</taxon>
        <taxon>Lachnospirales</taxon>
        <taxon>Lachnospiraceae</taxon>
        <taxon>Maccoyibacter</taxon>
    </lineage>
</organism>
<evidence type="ECO:0000259" key="6">
    <source>
        <dbReference type="PROSITE" id="PS51379"/>
    </source>
</evidence>
<keyword evidence="9" id="KW-1185">Reference proteome</keyword>
<feature type="domain" description="4Fe-4S ferredoxin-type" evidence="6">
    <location>
        <begin position="136"/>
        <end position="166"/>
    </location>
</feature>
<dbReference type="InterPro" id="IPR009016">
    <property type="entry name" value="Fe_hydrogenase"/>
</dbReference>
<accession>A0ABV1HDG9</accession>
<evidence type="ECO:0000313" key="8">
    <source>
        <dbReference type="EMBL" id="MEQ2557739.1"/>
    </source>
</evidence>
<dbReference type="NCBIfam" id="NF040763">
    <property type="entry name" value="FeFe_hydrog_A6"/>
    <property type="match status" value="1"/>
</dbReference>
<dbReference type="Proteomes" id="UP001454489">
    <property type="component" value="Unassembled WGS sequence"/>
</dbReference>
<feature type="domain" description="4Fe-4S His(Cys)3-ligated-type" evidence="7">
    <location>
        <begin position="78"/>
        <end position="117"/>
    </location>
</feature>
<evidence type="ECO:0000256" key="4">
    <source>
        <dbReference type="ARBA" id="ARBA00023014"/>
    </source>
</evidence>
<dbReference type="Gene3D" id="3.40.950.10">
    <property type="entry name" value="Fe-only Hydrogenase (Larger Subunit), Chain L, domain 3"/>
    <property type="match status" value="1"/>
</dbReference>
<protein>
    <submittedName>
        <fullName evidence="8">NADH-dependent [FeFe] hydrogenase, group A6</fullName>
    </submittedName>
</protein>
<dbReference type="Gene3D" id="3.40.50.1780">
    <property type="match status" value="1"/>
</dbReference>